<feature type="chain" id="PRO_5002104849" evidence="1">
    <location>
        <begin position="22"/>
        <end position="167"/>
    </location>
</feature>
<accession>A0A0B4GJT7</accession>
<proteinExistence type="predicted"/>
<dbReference type="Proteomes" id="UP000031192">
    <property type="component" value="Unassembled WGS sequence"/>
</dbReference>
<organism evidence="2 3">
    <name type="scientific">Metarhizium guizhouense (strain ARSEF 977)</name>
    <dbReference type="NCBI Taxonomy" id="1276136"/>
    <lineage>
        <taxon>Eukaryota</taxon>
        <taxon>Fungi</taxon>
        <taxon>Dikarya</taxon>
        <taxon>Ascomycota</taxon>
        <taxon>Pezizomycotina</taxon>
        <taxon>Sordariomycetes</taxon>
        <taxon>Hypocreomycetidae</taxon>
        <taxon>Hypocreales</taxon>
        <taxon>Clavicipitaceae</taxon>
        <taxon>Metarhizium</taxon>
    </lineage>
</organism>
<dbReference type="HOGENOM" id="CLU_1796536_0_0_1"/>
<dbReference type="AlphaFoldDB" id="A0A0B4GJT7"/>
<comment type="caution">
    <text evidence="2">The sequence shown here is derived from an EMBL/GenBank/DDBJ whole genome shotgun (WGS) entry which is preliminary data.</text>
</comment>
<evidence type="ECO:0000313" key="3">
    <source>
        <dbReference type="Proteomes" id="UP000031192"/>
    </source>
</evidence>
<gene>
    <name evidence="2" type="ORF">MGU_05397</name>
</gene>
<evidence type="ECO:0000313" key="2">
    <source>
        <dbReference type="EMBL" id="KID87365.1"/>
    </source>
</evidence>
<protein>
    <submittedName>
        <fullName evidence="2">Uncharacterized protein</fullName>
    </submittedName>
</protein>
<dbReference type="OrthoDB" id="4958959at2759"/>
<sequence length="167" mass="17633">MSSRILQITLAAFAFTTAVSAIPQSYPNKCGDQVCPSDKPNCCAVNVNGVEELGCFAVCPNPPQPSQQLQQRQTQGVECGDSIFCKPNQLCCAVIYNGVEERGCYDGPQCPPLNPATTMTTMTTTTAASPAATTGPKCGDSFFCPVGKVCCPNKLYTCADTVDQCPQ</sequence>
<feature type="signal peptide" evidence="1">
    <location>
        <begin position="1"/>
        <end position="21"/>
    </location>
</feature>
<keyword evidence="1" id="KW-0732">Signal</keyword>
<dbReference type="EMBL" id="AZNH01000016">
    <property type="protein sequence ID" value="KID87365.1"/>
    <property type="molecule type" value="Genomic_DNA"/>
</dbReference>
<reference evidence="2 3" key="1">
    <citation type="journal article" date="2014" name="Proc. Natl. Acad. Sci. U.S.A.">
        <title>Trajectory and genomic determinants of fungal-pathogen speciation and host adaptation.</title>
        <authorList>
            <person name="Hu X."/>
            <person name="Xiao G."/>
            <person name="Zheng P."/>
            <person name="Shang Y."/>
            <person name="Su Y."/>
            <person name="Zhang X."/>
            <person name="Liu X."/>
            <person name="Zhan S."/>
            <person name="St Leger R.J."/>
            <person name="Wang C."/>
        </authorList>
    </citation>
    <scope>NUCLEOTIDE SEQUENCE [LARGE SCALE GENOMIC DNA]</scope>
    <source>
        <strain evidence="2 3">ARSEF 977</strain>
    </source>
</reference>
<keyword evidence="3" id="KW-1185">Reference proteome</keyword>
<name>A0A0B4GJT7_METGA</name>
<evidence type="ECO:0000256" key="1">
    <source>
        <dbReference type="SAM" id="SignalP"/>
    </source>
</evidence>